<dbReference type="OrthoDB" id="5420391at2759"/>
<feature type="compositionally biased region" description="Polar residues" evidence="1">
    <location>
        <begin position="83"/>
        <end position="93"/>
    </location>
</feature>
<evidence type="ECO:0000313" key="3">
    <source>
        <dbReference type="Proteomes" id="UP000799776"/>
    </source>
</evidence>
<feature type="compositionally biased region" description="Polar residues" evidence="1">
    <location>
        <begin position="274"/>
        <end position="291"/>
    </location>
</feature>
<gene>
    <name evidence="2" type="ORF">K490DRAFT_53351</name>
</gene>
<evidence type="ECO:0000256" key="1">
    <source>
        <dbReference type="SAM" id="MobiDB-lite"/>
    </source>
</evidence>
<name>A0A9P4I4A4_9PEZI</name>
<feature type="compositionally biased region" description="Pro residues" evidence="1">
    <location>
        <begin position="346"/>
        <end position="357"/>
    </location>
</feature>
<comment type="caution">
    <text evidence="2">The sequence shown here is derived from an EMBL/GenBank/DDBJ whole genome shotgun (WGS) entry which is preliminary data.</text>
</comment>
<keyword evidence="3" id="KW-1185">Reference proteome</keyword>
<evidence type="ECO:0000313" key="2">
    <source>
        <dbReference type="EMBL" id="KAF2092209.1"/>
    </source>
</evidence>
<reference evidence="2" key="1">
    <citation type="journal article" date="2020" name="Stud. Mycol.">
        <title>101 Dothideomycetes genomes: a test case for predicting lifestyles and emergence of pathogens.</title>
        <authorList>
            <person name="Haridas S."/>
            <person name="Albert R."/>
            <person name="Binder M."/>
            <person name="Bloem J."/>
            <person name="Labutti K."/>
            <person name="Salamov A."/>
            <person name="Andreopoulos B."/>
            <person name="Baker S."/>
            <person name="Barry K."/>
            <person name="Bills G."/>
            <person name="Bluhm B."/>
            <person name="Cannon C."/>
            <person name="Castanera R."/>
            <person name="Culley D."/>
            <person name="Daum C."/>
            <person name="Ezra D."/>
            <person name="Gonzalez J."/>
            <person name="Henrissat B."/>
            <person name="Kuo A."/>
            <person name="Liang C."/>
            <person name="Lipzen A."/>
            <person name="Lutzoni F."/>
            <person name="Magnuson J."/>
            <person name="Mondo S."/>
            <person name="Nolan M."/>
            <person name="Ohm R."/>
            <person name="Pangilinan J."/>
            <person name="Park H.-J."/>
            <person name="Ramirez L."/>
            <person name="Alfaro M."/>
            <person name="Sun H."/>
            <person name="Tritt A."/>
            <person name="Yoshinaga Y."/>
            <person name="Zwiers L.-H."/>
            <person name="Turgeon B."/>
            <person name="Goodwin S."/>
            <person name="Spatafora J."/>
            <person name="Crous P."/>
            <person name="Grigoriev I."/>
        </authorList>
    </citation>
    <scope>NUCLEOTIDE SEQUENCE</scope>
    <source>
        <strain evidence="2">CBS 121410</strain>
    </source>
</reference>
<feature type="compositionally biased region" description="Low complexity" evidence="1">
    <location>
        <begin position="121"/>
        <end position="133"/>
    </location>
</feature>
<dbReference type="EMBL" id="ML978711">
    <property type="protein sequence ID" value="KAF2092209.1"/>
    <property type="molecule type" value="Genomic_DNA"/>
</dbReference>
<protein>
    <submittedName>
        <fullName evidence="2">Uncharacterized protein</fullName>
    </submittedName>
</protein>
<feature type="compositionally biased region" description="Low complexity" evidence="1">
    <location>
        <begin position="46"/>
        <end position="63"/>
    </location>
</feature>
<feature type="region of interest" description="Disordered" evidence="1">
    <location>
        <begin position="1"/>
        <end position="291"/>
    </location>
</feature>
<feature type="region of interest" description="Disordered" evidence="1">
    <location>
        <begin position="304"/>
        <end position="357"/>
    </location>
</feature>
<proteinExistence type="predicted"/>
<feature type="compositionally biased region" description="Polar residues" evidence="1">
    <location>
        <begin position="234"/>
        <end position="243"/>
    </location>
</feature>
<dbReference type="PANTHER" id="PTHR42084">
    <property type="entry name" value="YALI0E26631P"/>
    <property type="match status" value="1"/>
</dbReference>
<accession>A0A9P4I4A4</accession>
<organism evidence="2 3">
    <name type="scientific">Saccharata proteae CBS 121410</name>
    <dbReference type="NCBI Taxonomy" id="1314787"/>
    <lineage>
        <taxon>Eukaryota</taxon>
        <taxon>Fungi</taxon>
        <taxon>Dikarya</taxon>
        <taxon>Ascomycota</taxon>
        <taxon>Pezizomycotina</taxon>
        <taxon>Dothideomycetes</taxon>
        <taxon>Dothideomycetes incertae sedis</taxon>
        <taxon>Botryosphaeriales</taxon>
        <taxon>Saccharataceae</taxon>
        <taxon>Saccharata</taxon>
    </lineage>
</organism>
<dbReference type="Proteomes" id="UP000799776">
    <property type="component" value="Unassembled WGS sequence"/>
</dbReference>
<dbReference type="PANTHER" id="PTHR42084:SF1">
    <property type="entry name" value="SERINE_THREONINE-PROTEIN KINASE PPK6"/>
    <property type="match status" value="1"/>
</dbReference>
<feature type="compositionally biased region" description="Low complexity" evidence="1">
    <location>
        <begin position="221"/>
        <end position="231"/>
    </location>
</feature>
<feature type="compositionally biased region" description="Low complexity" evidence="1">
    <location>
        <begin position="102"/>
        <end position="112"/>
    </location>
</feature>
<feature type="compositionally biased region" description="Polar residues" evidence="1">
    <location>
        <begin position="310"/>
        <end position="332"/>
    </location>
</feature>
<dbReference type="AlphaFoldDB" id="A0A9P4I4A4"/>
<sequence length="572" mass="60502">MSFDLLAEFGSPQSASQPQQSQNTSAAPTINKRFSFFDDLADLNISSPGPGSASASASNGLSNTKAAGPTGFSTNFPPAASRPQPSEIESQPNDDWGDFEDAAAQPNAAGAADISSPSPDPWGAAPGIPAAAPLSSNPKGTSAAAMNVNDPFDLSAWEAPDPAQEVKLPNTSNTRPRKVSAPRDPNVLFDADNLSEEDDDFGDFEDVSEKPQPHQPQPQASGLGDLLGSLDPIKTTQPQQSAVVSPKPKPLSKQPAKFAATARPVSLPPIHPASTKNLGNTATANKNRISIQSDIAPATDFDEWDDFTESLPTPTGASQSTTASTKPASTVDSPDFAIPQVSKVPDPGPQELPPTNIPPPALLLSLFPPIFSAAQDSLFKPLSSQPHQIKNKILAHPSTVDFVRGYLAVGVVAARIIAGRKLRWKRDTFLAQGMSIGPATGGKPGGMKLAAIDRSEASKEDREAADAVRAWREQLGRLRTAVVGVNAAAGGKGQLGSVPEISETMPIRTAKELEGGIAAMRACALCGLKRNERVGKVDVNVEDSFGEWWVDQVNMHRACRNFWEEHKDKLRY</sequence>
<feature type="compositionally biased region" description="Low complexity" evidence="1">
    <location>
        <begin position="11"/>
        <end position="28"/>
    </location>
</feature>
<feature type="compositionally biased region" description="Acidic residues" evidence="1">
    <location>
        <begin position="193"/>
        <end position="206"/>
    </location>
</feature>